<reference evidence="1 2" key="1">
    <citation type="submission" date="2023-10" db="EMBL/GenBank/DDBJ databases">
        <title>Y20.</title>
        <authorList>
            <person name="Zhang G."/>
            <person name="Ding Y."/>
        </authorList>
    </citation>
    <scope>NUCLEOTIDE SEQUENCE [LARGE SCALE GENOMIC DNA]</scope>
    <source>
        <strain evidence="1 2">Y20</strain>
    </source>
</reference>
<dbReference type="Proteomes" id="UP001329313">
    <property type="component" value="Chromosome"/>
</dbReference>
<dbReference type="RefSeq" id="WP_330170199.1">
    <property type="nucleotide sequence ID" value="NZ_CP137080.1"/>
</dbReference>
<dbReference type="EMBL" id="CP137080">
    <property type="protein sequence ID" value="WOQ69063.1"/>
    <property type="molecule type" value="Genomic_DNA"/>
</dbReference>
<dbReference type="Gene3D" id="3.40.50.1820">
    <property type="entry name" value="alpha/beta hydrolase"/>
    <property type="match status" value="1"/>
</dbReference>
<protein>
    <submittedName>
        <fullName evidence="1">Alpha/beta hydrolase</fullName>
    </submittedName>
</protein>
<dbReference type="SUPFAM" id="SSF53474">
    <property type="entry name" value="alpha/beta-Hydrolases"/>
    <property type="match status" value="1"/>
</dbReference>
<name>A0AAU0MES8_9MICO</name>
<dbReference type="GO" id="GO:0016787">
    <property type="term" value="F:hydrolase activity"/>
    <property type="evidence" value="ECO:0007669"/>
    <property type="project" value="UniProtKB-KW"/>
</dbReference>
<dbReference type="KEGG" id="mliy:RYJ27_10180"/>
<evidence type="ECO:0000313" key="1">
    <source>
        <dbReference type="EMBL" id="WOQ69063.1"/>
    </source>
</evidence>
<evidence type="ECO:0000313" key="2">
    <source>
        <dbReference type="Proteomes" id="UP001329313"/>
    </source>
</evidence>
<keyword evidence="2" id="KW-1185">Reference proteome</keyword>
<proteinExistence type="predicted"/>
<dbReference type="InterPro" id="IPR029058">
    <property type="entry name" value="AB_hydrolase_fold"/>
</dbReference>
<keyword evidence="1" id="KW-0378">Hydrolase</keyword>
<sequence length="98" mass="10678">MGEGADSLLAHEGESGGEMPALVTGAYRRRRLRAPTLYAFGAKDVPLTEAYVRAHVGDVKRFADDVEFASIPDAAHFATDDNPRAVQELILRFFARTG</sequence>
<dbReference type="AlphaFoldDB" id="A0AAU0MES8"/>
<gene>
    <name evidence="1" type="ORF">RYJ27_10180</name>
</gene>
<accession>A0AAU0MES8</accession>
<organism evidence="1 2">
    <name type="scientific">Microbacterium limosum</name>
    <dbReference type="NCBI Taxonomy" id="3079935"/>
    <lineage>
        <taxon>Bacteria</taxon>
        <taxon>Bacillati</taxon>
        <taxon>Actinomycetota</taxon>
        <taxon>Actinomycetes</taxon>
        <taxon>Micrococcales</taxon>
        <taxon>Microbacteriaceae</taxon>
        <taxon>Microbacterium</taxon>
    </lineage>
</organism>